<dbReference type="PANTHER" id="PTHR40861:SF1">
    <property type="entry name" value="PHOSPHATIDATE PHOSPHATASE APP1 CATALYTIC DOMAIN-CONTAINING PROTEIN"/>
    <property type="match status" value="1"/>
</dbReference>
<comment type="caution">
    <text evidence="3">The sequence shown here is derived from an EMBL/GenBank/DDBJ whole genome shotgun (WGS) entry which is preliminary data.</text>
</comment>
<gene>
    <name evidence="3" type="ORF">CGZ93_06800</name>
</gene>
<accession>A0A255H740</accession>
<evidence type="ECO:0000256" key="1">
    <source>
        <dbReference type="SAM" id="MobiDB-lite"/>
    </source>
</evidence>
<feature type="domain" description="Phosphatidate phosphatase APP1 catalytic" evidence="2">
    <location>
        <begin position="183"/>
        <end position="308"/>
    </location>
</feature>
<dbReference type="GO" id="GO:0008195">
    <property type="term" value="F:phosphatidate phosphatase activity"/>
    <property type="evidence" value="ECO:0007669"/>
    <property type="project" value="InterPro"/>
</dbReference>
<dbReference type="AlphaFoldDB" id="A0A255H740"/>
<evidence type="ECO:0000259" key="2">
    <source>
        <dbReference type="Pfam" id="PF09949"/>
    </source>
</evidence>
<dbReference type="OrthoDB" id="4840954at2"/>
<keyword evidence="4" id="KW-1185">Reference proteome</keyword>
<dbReference type="PANTHER" id="PTHR40861">
    <property type="entry name" value="DUF2183 DOMAIN-CONTAINING PROTEIN"/>
    <property type="match status" value="1"/>
</dbReference>
<sequence length="409" mass="45016">MGELSERVAELLHGRTDRRDERAVLRLLAGCPAAELNRLLAEVDPVALFGSVDDRLFGPDLRSELVHLLAVERRAELDLPGRAQVALGLQLLGADPKRDEALAALLLEVRGIELTRLKNLLNTHSAHDLEDLVYARLAAEQVRQRVLDHLATEAAGLSIGEPKILSDIDDTALCVLHDRRYPRGIVYPGVLALYGALDQGPDDAPFDTGDLTFVTARPRDAFGLIESRSRDALRRAGVSRLSLMSGTLRHLHSRAAMARRKLDNVRHYRRLFGEYQLMFIGDSGQGDVRVGEGLYAEHGEVVRLVLIHDVVGTAPTEREAYARQGIWFFDTYVGAALVAHEHGLISAAGLDAVVVEAVREFERLEWDSAAQRAGMRALFERDLLRLPDRPGAAASGQTPPTGTSRHRST</sequence>
<proteinExistence type="predicted"/>
<evidence type="ECO:0000313" key="3">
    <source>
        <dbReference type="EMBL" id="OYO23156.1"/>
    </source>
</evidence>
<name>A0A255H740_9ACTN</name>
<dbReference type="InterPro" id="IPR019236">
    <property type="entry name" value="APP1_cat"/>
</dbReference>
<protein>
    <recommendedName>
        <fullName evidence="2">Phosphatidate phosphatase APP1 catalytic domain-containing protein</fullName>
    </recommendedName>
</protein>
<dbReference type="Proteomes" id="UP000216311">
    <property type="component" value="Unassembled WGS sequence"/>
</dbReference>
<dbReference type="EMBL" id="NMVQ01000008">
    <property type="protein sequence ID" value="OYO23156.1"/>
    <property type="molecule type" value="Genomic_DNA"/>
</dbReference>
<dbReference type="Pfam" id="PF09949">
    <property type="entry name" value="APP1_cat"/>
    <property type="match status" value="1"/>
</dbReference>
<feature type="region of interest" description="Disordered" evidence="1">
    <location>
        <begin position="388"/>
        <end position="409"/>
    </location>
</feature>
<evidence type="ECO:0000313" key="4">
    <source>
        <dbReference type="Proteomes" id="UP000216311"/>
    </source>
</evidence>
<organism evidence="3 4">
    <name type="scientific">Enemella dayhoffiae</name>
    <dbReference type="NCBI Taxonomy" id="2016507"/>
    <lineage>
        <taxon>Bacteria</taxon>
        <taxon>Bacillati</taxon>
        <taxon>Actinomycetota</taxon>
        <taxon>Actinomycetes</taxon>
        <taxon>Propionibacteriales</taxon>
        <taxon>Propionibacteriaceae</taxon>
        <taxon>Enemella</taxon>
    </lineage>
</organism>
<dbReference type="RefSeq" id="WP_094363388.1">
    <property type="nucleotide sequence ID" value="NZ_NMVQ01000008.1"/>
</dbReference>
<reference evidence="3 4" key="1">
    <citation type="submission" date="2017-07" db="EMBL/GenBank/DDBJ databases">
        <title>Draft whole genome sequences of clinical Proprionibacteriaceae strains.</title>
        <authorList>
            <person name="Bernier A.-M."/>
            <person name="Bernard K."/>
            <person name="Domingo M.-C."/>
        </authorList>
    </citation>
    <scope>NUCLEOTIDE SEQUENCE [LARGE SCALE GENOMIC DNA]</scope>
    <source>
        <strain evidence="3 4">NML 130396</strain>
    </source>
</reference>